<dbReference type="EMBL" id="JARK01000122">
    <property type="protein sequence ID" value="EYC42648.1"/>
    <property type="molecule type" value="Genomic_DNA"/>
</dbReference>
<evidence type="ECO:0000313" key="2">
    <source>
        <dbReference type="EMBL" id="EYC42648.1"/>
    </source>
</evidence>
<reference evidence="3" key="1">
    <citation type="journal article" date="2015" name="Nat. Genet.">
        <title>The genome and transcriptome of the zoonotic hookworm Ancylostoma ceylanicum identify infection-specific gene families.</title>
        <authorList>
            <person name="Schwarz E.M."/>
            <person name="Hu Y."/>
            <person name="Antoshechkin I."/>
            <person name="Miller M.M."/>
            <person name="Sternberg P.W."/>
            <person name="Aroian R.V."/>
        </authorList>
    </citation>
    <scope>NUCLEOTIDE SEQUENCE</scope>
    <source>
        <strain evidence="3">HY135</strain>
    </source>
</reference>
<comment type="caution">
    <text evidence="2">The sequence shown here is derived from an EMBL/GenBank/DDBJ whole genome shotgun (WGS) entry which is preliminary data.</text>
</comment>
<feature type="region of interest" description="Disordered" evidence="1">
    <location>
        <begin position="46"/>
        <end position="77"/>
    </location>
</feature>
<protein>
    <submittedName>
        <fullName evidence="2">Uncharacterized protein</fullName>
    </submittedName>
</protein>
<accession>A0A016WUF8</accession>
<proteinExistence type="predicted"/>
<sequence>MLMRILVNSRWTAHDVDVQTPLLIYVNTDFIQFFMSLYEGNSIATSPRRRRSRSVKSSSHTMITFIPSPTDAGYRRR</sequence>
<gene>
    <name evidence="2" type="primary">Acey_s0522.g2884</name>
    <name evidence="2" type="ORF">Y032_0522g2884</name>
</gene>
<organism evidence="2 3">
    <name type="scientific">Ancylostoma ceylanicum</name>
    <dbReference type="NCBI Taxonomy" id="53326"/>
    <lineage>
        <taxon>Eukaryota</taxon>
        <taxon>Metazoa</taxon>
        <taxon>Ecdysozoa</taxon>
        <taxon>Nematoda</taxon>
        <taxon>Chromadorea</taxon>
        <taxon>Rhabditida</taxon>
        <taxon>Rhabditina</taxon>
        <taxon>Rhabditomorpha</taxon>
        <taxon>Strongyloidea</taxon>
        <taxon>Ancylostomatidae</taxon>
        <taxon>Ancylostomatinae</taxon>
        <taxon>Ancylostoma</taxon>
    </lineage>
</organism>
<evidence type="ECO:0000256" key="1">
    <source>
        <dbReference type="SAM" id="MobiDB-lite"/>
    </source>
</evidence>
<name>A0A016WUF8_9BILA</name>
<dbReference type="Proteomes" id="UP000024635">
    <property type="component" value="Unassembled WGS sequence"/>
</dbReference>
<dbReference type="AlphaFoldDB" id="A0A016WUF8"/>
<keyword evidence="3" id="KW-1185">Reference proteome</keyword>
<evidence type="ECO:0000313" key="3">
    <source>
        <dbReference type="Proteomes" id="UP000024635"/>
    </source>
</evidence>